<reference evidence="5 6" key="2">
    <citation type="submission" date="2016-08" db="EMBL/GenBank/DDBJ databases">
        <title>Orenia metallireducens sp. nov. strain Z6, a Novel Metal-reducing Firmicute from the Deep Subsurface.</title>
        <authorList>
            <person name="Maxim B.I."/>
            <person name="Kenneth K."/>
            <person name="Flynn T.M."/>
            <person name="Oloughlin E.J."/>
            <person name="Locke R.A."/>
            <person name="Weber J.R."/>
            <person name="Egan S.M."/>
            <person name="Mackie R.I."/>
            <person name="Cann I.K."/>
        </authorList>
    </citation>
    <scope>NUCLEOTIDE SEQUENCE [LARGE SCALE GENOMIC DNA]</scope>
    <source>
        <strain evidence="5 6">Z6</strain>
    </source>
</reference>
<evidence type="ECO:0000259" key="3">
    <source>
        <dbReference type="PROSITE" id="PS51175"/>
    </source>
</evidence>
<dbReference type="SUPFAM" id="SSF49785">
    <property type="entry name" value="Galactose-binding domain-like"/>
    <property type="match status" value="1"/>
</dbReference>
<dbReference type="InterPro" id="IPR013320">
    <property type="entry name" value="ConA-like_dom_sf"/>
</dbReference>
<dbReference type="GO" id="GO:0005975">
    <property type="term" value="P:carbohydrate metabolic process"/>
    <property type="evidence" value="ECO:0007669"/>
    <property type="project" value="InterPro"/>
</dbReference>
<proteinExistence type="inferred from homology"/>
<accession>A0A1C0AAU8</accession>
<keyword evidence="2" id="KW-0732">Signal</keyword>
<dbReference type="GO" id="GO:0030246">
    <property type="term" value="F:carbohydrate binding"/>
    <property type="evidence" value="ECO:0007669"/>
    <property type="project" value="InterPro"/>
</dbReference>
<dbReference type="Pfam" id="PF00722">
    <property type="entry name" value="Glyco_hydro_16"/>
    <property type="match status" value="1"/>
</dbReference>
<dbReference type="PROSITE" id="PS51175">
    <property type="entry name" value="CBM6"/>
    <property type="match status" value="1"/>
</dbReference>
<dbReference type="InterPro" id="IPR005084">
    <property type="entry name" value="CBM6"/>
</dbReference>
<name>A0A1C0AAU8_9FIRM</name>
<dbReference type="PANTHER" id="PTHR10963:SF55">
    <property type="entry name" value="GLYCOSIDE HYDROLASE FAMILY 16 PROTEIN"/>
    <property type="match status" value="1"/>
</dbReference>
<dbReference type="Gene3D" id="2.60.120.260">
    <property type="entry name" value="Galactose-binding domain-like"/>
    <property type="match status" value="1"/>
</dbReference>
<feature type="domain" description="CBM6" evidence="3">
    <location>
        <begin position="1"/>
        <end position="110"/>
    </location>
</feature>
<reference evidence="6" key="1">
    <citation type="submission" date="2016-07" db="EMBL/GenBank/DDBJ databases">
        <authorList>
            <person name="Florea S."/>
            <person name="Webb J.S."/>
            <person name="Jaromczyk J."/>
            <person name="Schardl C.L."/>
        </authorList>
    </citation>
    <scope>NUCLEOTIDE SEQUENCE [LARGE SCALE GENOMIC DNA]</scope>
    <source>
        <strain evidence="6">Z6</strain>
    </source>
</reference>
<protein>
    <submittedName>
        <fullName evidence="5">Uncharacterized protein</fullName>
    </submittedName>
</protein>
<comment type="similarity">
    <text evidence="1">Belongs to the glycosyl hydrolase 16 family.</text>
</comment>
<dbReference type="Gene3D" id="2.60.120.200">
    <property type="match status" value="1"/>
</dbReference>
<evidence type="ECO:0000313" key="5">
    <source>
        <dbReference type="EMBL" id="OCL27420.1"/>
    </source>
</evidence>
<evidence type="ECO:0000256" key="1">
    <source>
        <dbReference type="ARBA" id="ARBA00006865"/>
    </source>
</evidence>
<evidence type="ECO:0000256" key="2">
    <source>
        <dbReference type="ARBA" id="ARBA00022729"/>
    </source>
</evidence>
<dbReference type="InterPro" id="IPR006584">
    <property type="entry name" value="Cellulose-bd_IV"/>
</dbReference>
<dbReference type="InterPro" id="IPR050546">
    <property type="entry name" value="Glycosyl_Hydrlase_16"/>
</dbReference>
<sequence>MSGVQVEDCAEGGQNVGHIDAGDWMSYDINVEAAGEYLVEYRVASLNGGGVIRFEQDAGQTLLGSVNVPYTGGWQNWQTISHTVYLEAGQQEFGIGVPAGGYNINWINFSRADGNTGGWKLVWSDEFNYTGLPDPNKWGYDVGAGGWGNNEWQNYTANRLENARVENGNLIIEARKDWYEGVEFSSARLVSRNKGDWLYGRVEARAKLPGGLGSWAAIWMLPTDWAYGDWPNSGEIDIMEHVGYEPHMIYGTVHTEAYNHMLGTQKMVGVEGGDWETAFHTYAIEWYTDRIDFLVDGRIYHTFTKHGGTAEWPFDQRFHLIMNIAVGGDWGAAGGYDPNVWPQRMEVDYVRVYQR</sequence>
<dbReference type="PANTHER" id="PTHR10963">
    <property type="entry name" value="GLYCOSYL HYDROLASE-RELATED"/>
    <property type="match status" value="1"/>
</dbReference>
<organism evidence="5 6">
    <name type="scientific">Orenia metallireducens</name>
    <dbReference type="NCBI Taxonomy" id="1413210"/>
    <lineage>
        <taxon>Bacteria</taxon>
        <taxon>Bacillati</taxon>
        <taxon>Bacillota</taxon>
        <taxon>Clostridia</taxon>
        <taxon>Halanaerobiales</taxon>
        <taxon>Halobacteroidaceae</taxon>
        <taxon>Orenia</taxon>
    </lineage>
</organism>
<dbReference type="PROSITE" id="PS51762">
    <property type="entry name" value="GH16_2"/>
    <property type="match status" value="1"/>
</dbReference>
<comment type="caution">
    <text evidence="5">The sequence shown here is derived from an EMBL/GenBank/DDBJ whole genome shotgun (WGS) entry which is preliminary data.</text>
</comment>
<evidence type="ECO:0000259" key="4">
    <source>
        <dbReference type="PROSITE" id="PS51762"/>
    </source>
</evidence>
<gene>
    <name evidence="5" type="ORF">U472_06960</name>
</gene>
<keyword evidence="6" id="KW-1185">Reference proteome</keyword>
<dbReference type="Proteomes" id="UP000093514">
    <property type="component" value="Unassembled WGS sequence"/>
</dbReference>
<dbReference type="InterPro" id="IPR000757">
    <property type="entry name" value="Beta-glucanase-like"/>
</dbReference>
<dbReference type="CDD" id="cd04080">
    <property type="entry name" value="CBM6_cellulase-like"/>
    <property type="match status" value="1"/>
</dbReference>
<feature type="domain" description="GH16" evidence="4">
    <location>
        <begin position="104"/>
        <end position="355"/>
    </location>
</feature>
<dbReference type="InterPro" id="IPR008979">
    <property type="entry name" value="Galactose-bd-like_sf"/>
</dbReference>
<dbReference type="SUPFAM" id="SSF49899">
    <property type="entry name" value="Concanavalin A-like lectins/glucanases"/>
    <property type="match status" value="1"/>
</dbReference>
<dbReference type="EMBL" id="LWDV01000008">
    <property type="protein sequence ID" value="OCL27420.1"/>
    <property type="molecule type" value="Genomic_DNA"/>
</dbReference>
<evidence type="ECO:0000313" key="6">
    <source>
        <dbReference type="Proteomes" id="UP000093514"/>
    </source>
</evidence>
<dbReference type="AlphaFoldDB" id="A0A1C0AAU8"/>
<dbReference type="CDD" id="cd08023">
    <property type="entry name" value="GH16_laminarinase_like"/>
    <property type="match status" value="1"/>
</dbReference>
<dbReference type="SMART" id="SM00606">
    <property type="entry name" value="CBD_IV"/>
    <property type="match status" value="1"/>
</dbReference>
<dbReference type="Pfam" id="PF03422">
    <property type="entry name" value="CBM_6"/>
    <property type="match status" value="1"/>
</dbReference>
<dbReference type="GO" id="GO:0004553">
    <property type="term" value="F:hydrolase activity, hydrolyzing O-glycosyl compounds"/>
    <property type="evidence" value="ECO:0007669"/>
    <property type="project" value="InterPro"/>
</dbReference>